<reference evidence="3" key="1">
    <citation type="submission" date="2016-10" db="EMBL/GenBank/DDBJ databases">
        <authorList>
            <person name="Varghese N."/>
            <person name="Submissions S."/>
        </authorList>
    </citation>
    <scope>NUCLEOTIDE SEQUENCE [LARGE SCALE GENOMIC DNA]</scope>
    <source>
        <strain evidence="3">DSM 3695</strain>
    </source>
</reference>
<protein>
    <submittedName>
        <fullName evidence="2">Uncharacterized protein</fullName>
    </submittedName>
</protein>
<dbReference type="STRING" id="29529.SAMN04488122_3623"/>
<dbReference type="EMBL" id="FOJG01000002">
    <property type="protein sequence ID" value="SEW49874.1"/>
    <property type="molecule type" value="Genomic_DNA"/>
</dbReference>
<dbReference type="AlphaFoldDB" id="A0A1I0S5F0"/>
<accession>A0A1I0S5F0</accession>
<evidence type="ECO:0000313" key="3">
    <source>
        <dbReference type="Proteomes" id="UP000199310"/>
    </source>
</evidence>
<evidence type="ECO:0000256" key="1">
    <source>
        <dbReference type="SAM" id="MobiDB-lite"/>
    </source>
</evidence>
<proteinExistence type="predicted"/>
<feature type="region of interest" description="Disordered" evidence="1">
    <location>
        <begin position="21"/>
        <end position="60"/>
    </location>
</feature>
<dbReference type="Proteomes" id="UP000199310">
    <property type="component" value="Unassembled WGS sequence"/>
</dbReference>
<name>A0A1I0S5F0_9BACT</name>
<sequence>MSELLLMICSISCIISTNKSRLQDDDPVSGYKKEPKKNQKFTLPPSVIQRPGMSEAPAST</sequence>
<gene>
    <name evidence="2" type="ORF">SAMN04488122_3623</name>
</gene>
<keyword evidence="3" id="KW-1185">Reference proteome</keyword>
<organism evidence="2 3">
    <name type="scientific">Chitinophaga arvensicola</name>
    <dbReference type="NCBI Taxonomy" id="29529"/>
    <lineage>
        <taxon>Bacteria</taxon>
        <taxon>Pseudomonadati</taxon>
        <taxon>Bacteroidota</taxon>
        <taxon>Chitinophagia</taxon>
        <taxon>Chitinophagales</taxon>
        <taxon>Chitinophagaceae</taxon>
        <taxon>Chitinophaga</taxon>
    </lineage>
</organism>
<evidence type="ECO:0000313" key="2">
    <source>
        <dbReference type="EMBL" id="SEW49874.1"/>
    </source>
</evidence>